<dbReference type="AlphaFoldDB" id="A0A8H7VTH4"/>
<reference evidence="2 3" key="1">
    <citation type="submission" date="2020-12" db="EMBL/GenBank/DDBJ databases">
        <title>Metabolic potential, ecology and presence of endohyphal bacteria is reflected in genomic diversity of Mucoromycotina.</title>
        <authorList>
            <person name="Muszewska A."/>
            <person name="Okrasinska A."/>
            <person name="Steczkiewicz K."/>
            <person name="Drgas O."/>
            <person name="Orlowska M."/>
            <person name="Perlinska-Lenart U."/>
            <person name="Aleksandrzak-Piekarczyk T."/>
            <person name="Szatraj K."/>
            <person name="Zielenkiewicz U."/>
            <person name="Pilsyk S."/>
            <person name="Malc E."/>
            <person name="Mieczkowski P."/>
            <person name="Kruszewska J.S."/>
            <person name="Biernat P."/>
            <person name="Pawlowska J."/>
        </authorList>
    </citation>
    <scope>NUCLEOTIDE SEQUENCE [LARGE SCALE GENOMIC DNA]</scope>
    <source>
        <strain evidence="2 3">CBS 142.35</strain>
    </source>
</reference>
<evidence type="ECO:0000256" key="1">
    <source>
        <dbReference type="SAM" id="MobiDB-lite"/>
    </source>
</evidence>
<organism evidence="2 3">
    <name type="scientific">Circinella minor</name>
    <dbReference type="NCBI Taxonomy" id="1195481"/>
    <lineage>
        <taxon>Eukaryota</taxon>
        <taxon>Fungi</taxon>
        <taxon>Fungi incertae sedis</taxon>
        <taxon>Mucoromycota</taxon>
        <taxon>Mucoromycotina</taxon>
        <taxon>Mucoromycetes</taxon>
        <taxon>Mucorales</taxon>
        <taxon>Lichtheimiaceae</taxon>
        <taxon>Circinella</taxon>
    </lineage>
</organism>
<gene>
    <name evidence="2" type="ORF">INT45_010995</name>
</gene>
<sequence length="199" mass="22744">MDDDDKIMSDRAKVNRESKDDLDCILEHCTDDEWVDRLARQFQSSGSTAQLNTIHLCVVTDLFSWSNDMYRAGDFLLSKIKKQHNISKGIEALSTIHHLLQRDTTYSPPEKAIWPAFHSSTSSIPQPPESSTSSSTSSTQDLTFDSNGWARVGNQWYNCLLKEYWDESRYTEKDLGNFAVVVGQHWKISAQLTGFTEHY</sequence>
<dbReference type="EMBL" id="JAEPRB010000001">
    <property type="protein sequence ID" value="KAG2228203.1"/>
    <property type="molecule type" value="Genomic_DNA"/>
</dbReference>
<proteinExistence type="predicted"/>
<name>A0A8H7VTH4_9FUNG</name>
<feature type="region of interest" description="Disordered" evidence="1">
    <location>
        <begin position="118"/>
        <end position="140"/>
    </location>
</feature>
<protein>
    <submittedName>
        <fullName evidence="2">Uncharacterized protein</fullName>
    </submittedName>
</protein>
<dbReference type="OrthoDB" id="2242533at2759"/>
<evidence type="ECO:0000313" key="3">
    <source>
        <dbReference type="Proteomes" id="UP000646827"/>
    </source>
</evidence>
<accession>A0A8H7VTH4</accession>
<dbReference type="Proteomes" id="UP000646827">
    <property type="component" value="Unassembled WGS sequence"/>
</dbReference>
<evidence type="ECO:0000313" key="2">
    <source>
        <dbReference type="EMBL" id="KAG2228203.1"/>
    </source>
</evidence>
<feature type="compositionally biased region" description="Low complexity" evidence="1">
    <location>
        <begin position="119"/>
        <end position="139"/>
    </location>
</feature>
<keyword evidence="3" id="KW-1185">Reference proteome</keyword>
<comment type="caution">
    <text evidence="2">The sequence shown here is derived from an EMBL/GenBank/DDBJ whole genome shotgun (WGS) entry which is preliminary data.</text>
</comment>